<evidence type="ECO:0000259" key="1">
    <source>
        <dbReference type="Pfam" id="PF05239"/>
    </source>
</evidence>
<sequence length="103" mass="10722">MLVWDSVAAFGADAVTVDGPTAIGEVPEGMEPLLDKRNHVLKKRVLTTAGQELGPVKDVEFDPATGDVTALVLKKQADVAGSRLVGIGAYAVVVQADPSDRPV</sequence>
<protein>
    <recommendedName>
        <fullName evidence="1">PRC-barrel domain-containing protein</fullName>
    </recommendedName>
</protein>
<dbReference type="InterPro" id="IPR011033">
    <property type="entry name" value="PRC_barrel-like_sf"/>
</dbReference>
<evidence type="ECO:0000313" key="2">
    <source>
        <dbReference type="EMBL" id="GMA86822.1"/>
    </source>
</evidence>
<gene>
    <name evidence="2" type="ORF">GCM10025868_20720</name>
</gene>
<proteinExistence type="predicted"/>
<dbReference type="Proteomes" id="UP001157017">
    <property type="component" value="Unassembled WGS sequence"/>
</dbReference>
<organism evidence="2 3">
    <name type="scientific">Angustibacter aerolatus</name>
    <dbReference type="NCBI Taxonomy" id="1162965"/>
    <lineage>
        <taxon>Bacteria</taxon>
        <taxon>Bacillati</taxon>
        <taxon>Actinomycetota</taxon>
        <taxon>Actinomycetes</taxon>
        <taxon>Kineosporiales</taxon>
        <taxon>Kineosporiaceae</taxon>
    </lineage>
</organism>
<dbReference type="SUPFAM" id="SSF50346">
    <property type="entry name" value="PRC-barrel domain"/>
    <property type="match status" value="1"/>
</dbReference>
<dbReference type="EMBL" id="BSUZ01000001">
    <property type="protein sequence ID" value="GMA86822.1"/>
    <property type="molecule type" value="Genomic_DNA"/>
</dbReference>
<dbReference type="Pfam" id="PF05239">
    <property type="entry name" value="PRC"/>
    <property type="match status" value="1"/>
</dbReference>
<reference evidence="3" key="1">
    <citation type="journal article" date="2019" name="Int. J. Syst. Evol. Microbiol.">
        <title>The Global Catalogue of Microorganisms (GCM) 10K type strain sequencing project: providing services to taxonomists for standard genome sequencing and annotation.</title>
        <authorList>
            <consortium name="The Broad Institute Genomics Platform"/>
            <consortium name="The Broad Institute Genome Sequencing Center for Infectious Disease"/>
            <person name="Wu L."/>
            <person name="Ma J."/>
        </authorList>
    </citation>
    <scope>NUCLEOTIDE SEQUENCE [LARGE SCALE GENOMIC DNA]</scope>
    <source>
        <strain evidence="3">NBRC 108730</strain>
    </source>
</reference>
<accession>A0ABQ6JIY1</accession>
<feature type="domain" description="PRC-barrel" evidence="1">
    <location>
        <begin position="41"/>
        <end position="87"/>
    </location>
</feature>
<dbReference type="InterPro" id="IPR027275">
    <property type="entry name" value="PRC-brl_dom"/>
</dbReference>
<dbReference type="Gene3D" id="2.30.30.240">
    <property type="entry name" value="PRC-barrel domain"/>
    <property type="match status" value="1"/>
</dbReference>
<evidence type="ECO:0000313" key="3">
    <source>
        <dbReference type="Proteomes" id="UP001157017"/>
    </source>
</evidence>
<name>A0ABQ6JIY1_9ACTN</name>
<keyword evidence="3" id="KW-1185">Reference proteome</keyword>
<comment type="caution">
    <text evidence="2">The sequence shown here is derived from an EMBL/GenBank/DDBJ whole genome shotgun (WGS) entry which is preliminary data.</text>
</comment>